<dbReference type="GO" id="GO:0043022">
    <property type="term" value="F:ribosome binding"/>
    <property type="evidence" value="ECO:0007669"/>
    <property type="project" value="TreeGrafter"/>
</dbReference>
<comment type="function">
    <text evidence="7">Involved in protein export. Acts as a chaperone by maintaining the newly synthesized protein in an open conformation. Functions as a peptidyl-prolyl cis-trans isomerase.</text>
</comment>
<organism evidence="9">
    <name type="scientific">Sesamum calycinum</name>
    <dbReference type="NCBI Taxonomy" id="2727403"/>
    <lineage>
        <taxon>Eukaryota</taxon>
        <taxon>Viridiplantae</taxon>
        <taxon>Streptophyta</taxon>
        <taxon>Embryophyta</taxon>
        <taxon>Tracheophyta</taxon>
        <taxon>Spermatophyta</taxon>
        <taxon>Magnoliopsida</taxon>
        <taxon>eudicotyledons</taxon>
        <taxon>Gunneridae</taxon>
        <taxon>Pentapetalae</taxon>
        <taxon>asterids</taxon>
        <taxon>lamiids</taxon>
        <taxon>Lamiales</taxon>
        <taxon>Pedaliaceae</taxon>
        <taxon>Sesamum</taxon>
    </lineage>
</organism>
<sequence>MGQNVALCSLPKDVKLDAAALCINHSSRIKFTCSRSLIYCSSSKAGTRLLLKPISAVGSGLEASITDPKDNAISIKNVEIVVESKGDDKMQVRVDLTGKETEIVFEKTLRNLARTAPPVPGFRREKGGKTSKVPRDFLLQILGEDRVTKFVIQEIVSSTLADYENLTVKDNKINTIQTAEELKSAFIPGSDFGFNATLELEQSTEESD</sequence>
<dbReference type="InterPro" id="IPR005215">
    <property type="entry name" value="Trig_fac"/>
</dbReference>
<name>A0AAW2J9D3_9LAMI</name>
<dbReference type="Gene3D" id="3.30.70.1050">
    <property type="entry name" value="Trigger factor ribosome-binding domain"/>
    <property type="match status" value="1"/>
</dbReference>
<dbReference type="FunFam" id="3.30.70.1050:FF:000004">
    <property type="entry name" value="Trigger factor"/>
    <property type="match status" value="1"/>
</dbReference>
<dbReference type="EMBL" id="JACGWM010001656">
    <property type="protein sequence ID" value="KAL0290153.1"/>
    <property type="molecule type" value="Genomic_DNA"/>
</dbReference>
<dbReference type="GO" id="GO:0003755">
    <property type="term" value="F:peptidyl-prolyl cis-trans isomerase activity"/>
    <property type="evidence" value="ECO:0007669"/>
    <property type="project" value="UniProtKB-KW"/>
</dbReference>
<dbReference type="InterPro" id="IPR036611">
    <property type="entry name" value="Trigger_fac_ribosome-bd_sf"/>
</dbReference>
<reference evidence="9" key="2">
    <citation type="journal article" date="2024" name="Plant">
        <title>Genomic evolution and insights into agronomic trait innovations of Sesamum species.</title>
        <authorList>
            <person name="Miao H."/>
            <person name="Wang L."/>
            <person name="Qu L."/>
            <person name="Liu H."/>
            <person name="Sun Y."/>
            <person name="Le M."/>
            <person name="Wang Q."/>
            <person name="Wei S."/>
            <person name="Zheng Y."/>
            <person name="Lin W."/>
            <person name="Duan Y."/>
            <person name="Cao H."/>
            <person name="Xiong S."/>
            <person name="Wang X."/>
            <person name="Wei L."/>
            <person name="Li C."/>
            <person name="Ma Q."/>
            <person name="Ju M."/>
            <person name="Zhao R."/>
            <person name="Li G."/>
            <person name="Mu C."/>
            <person name="Tian Q."/>
            <person name="Mei H."/>
            <person name="Zhang T."/>
            <person name="Gao T."/>
            <person name="Zhang H."/>
        </authorList>
    </citation>
    <scope>NUCLEOTIDE SEQUENCE</scope>
    <source>
        <strain evidence="9">KEN8</strain>
    </source>
</reference>
<evidence type="ECO:0000256" key="2">
    <source>
        <dbReference type="ARBA" id="ARBA00005464"/>
    </source>
</evidence>
<dbReference type="GO" id="GO:0043335">
    <property type="term" value="P:protein unfolding"/>
    <property type="evidence" value="ECO:0007669"/>
    <property type="project" value="TreeGrafter"/>
</dbReference>
<dbReference type="SUPFAM" id="SSF102735">
    <property type="entry name" value="Trigger factor ribosome-binding domain"/>
    <property type="match status" value="1"/>
</dbReference>
<comment type="catalytic activity">
    <reaction evidence="1">
        <text>[protein]-peptidylproline (omega=180) = [protein]-peptidylproline (omega=0)</text>
        <dbReference type="Rhea" id="RHEA:16237"/>
        <dbReference type="Rhea" id="RHEA-COMP:10747"/>
        <dbReference type="Rhea" id="RHEA-COMP:10748"/>
        <dbReference type="ChEBI" id="CHEBI:83833"/>
        <dbReference type="ChEBI" id="CHEBI:83834"/>
        <dbReference type="EC" id="5.2.1.8"/>
    </reaction>
</comment>
<dbReference type="PANTHER" id="PTHR30560:SF4">
    <property type="entry name" value="OS01G0894700 PROTEIN"/>
    <property type="match status" value="1"/>
</dbReference>
<evidence type="ECO:0000256" key="5">
    <source>
        <dbReference type="ARBA" id="ARBA00023186"/>
    </source>
</evidence>
<keyword evidence="6" id="KW-0413">Isomerase</keyword>
<gene>
    <name evidence="9" type="ORF">Scaly_2681700</name>
</gene>
<evidence type="ECO:0000256" key="7">
    <source>
        <dbReference type="ARBA" id="ARBA00024849"/>
    </source>
</evidence>
<evidence type="ECO:0000313" key="9">
    <source>
        <dbReference type="EMBL" id="KAL0290153.1"/>
    </source>
</evidence>
<keyword evidence="5" id="KW-0143">Chaperone</keyword>
<dbReference type="GO" id="GO:0051083">
    <property type="term" value="P:'de novo' cotranslational protein folding"/>
    <property type="evidence" value="ECO:0007669"/>
    <property type="project" value="TreeGrafter"/>
</dbReference>
<comment type="similarity">
    <text evidence="2">Belongs to the FKBP-type PPIase family. Tig subfamily.</text>
</comment>
<protein>
    <recommendedName>
        <fullName evidence="3">peptidylprolyl isomerase</fullName>
        <ecNumber evidence="3">5.2.1.8</ecNumber>
    </recommendedName>
</protein>
<dbReference type="AlphaFoldDB" id="A0AAW2J9D3"/>
<accession>A0AAW2J9D3</accession>
<proteinExistence type="inferred from homology"/>
<evidence type="ECO:0000256" key="6">
    <source>
        <dbReference type="ARBA" id="ARBA00023235"/>
    </source>
</evidence>
<evidence type="ECO:0000256" key="4">
    <source>
        <dbReference type="ARBA" id="ARBA00023110"/>
    </source>
</evidence>
<keyword evidence="4" id="KW-0697">Rotamase</keyword>
<evidence type="ECO:0000256" key="1">
    <source>
        <dbReference type="ARBA" id="ARBA00000971"/>
    </source>
</evidence>
<comment type="caution">
    <text evidence="9">The sequence shown here is derived from an EMBL/GenBank/DDBJ whole genome shotgun (WGS) entry which is preliminary data.</text>
</comment>
<dbReference type="GO" id="GO:0015031">
    <property type="term" value="P:protein transport"/>
    <property type="evidence" value="ECO:0007669"/>
    <property type="project" value="InterPro"/>
</dbReference>
<evidence type="ECO:0000259" key="8">
    <source>
        <dbReference type="Pfam" id="PF05697"/>
    </source>
</evidence>
<dbReference type="PANTHER" id="PTHR30560">
    <property type="entry name" value="TRIGGER FACTOR CHAPERONE AND PEPTIDYL-PROLYL CIS/TRANS ISOMERASE"/>
    <property type="match status" value="1"/>
</dbReference>
<reference evidence="9" key="1">
    <citation type="submission" date="2020-06" db="EMBL/GenBank/DDBJ databases">
        <authorList>
            <person name="Li T."/>
            <person name="Hu X."/>
            <person name="Zhang T."/>
            <person name="Song X."/>
            <person name="Zhang H."/>
            <person name="Dai N."/>
            <person name="Sheng W."/>
            <person name="Hou X."/>
            <person name="Wei L."/>
        </authorList>
    </citation>
    <scope>NUCLEOTIDE SEQUENCE</scope>
    <source>
        <strain evidence="9">KEN8</strain>
        <tissue evidence="9">Leaf</tissue>
    </source>
</reference>
<dbReference type="EC" id="5.2.1.8" evidence="3"/>
<feature type="domain" description="Trigger factor ribosome-binding bacterial" evidence="8">
    <location>
        <begin position="80"/>
        <end position="200"/>
    </location>
</feature>
<evidence type="ECO:0000256" key="3">
    <source>
        <dbReference type="ARBA" id="ARBA00013194"/>
    </source>
</evidence>
<dbReference type="GO" id="GO:0044183">
    <property type="term" value="F:protein folding chaperone"/>
    <property type="evidence" value="ECO:0007669"/>
    <property type="project" value="TreeGrafter"/>
</dbReference>
<dbReference type="Pfam" id="PF05697">
    <property type="entry name" value="Trigger_N"/>
    <property type="match status" value="1"/>
</dbReference>
<dbReference type="InterPro" id="IPR008881">
    <property type="entry name" value="Trigger_fac_ribosome-bd_bac"/>
</dbReference>